<dbReference type="PANTHER" id="PTHR42693:SF53">
    <property type="entry name" value="ENDO-4-O-SULFATASE"/>
    <property type="match status" value="1"/>
</dbReference>
<dbReference type="SUPFAM" id="SSF53649">
    <property type="entry name" value="Alkaline phosphatase-like"/>
    <property type="match status" value="1"/>
</dbReference>
<feature type="domain" description="Sulfatase N-terminal" evidence="5">
    <location>
        <begin position="61"/>
        <end position="436"/>
    </location>
</feature>
<comment type="caution">
    <text evidence="6">The sequence shown here is derived from an EMBL/GenBank/DDBJ whole genome shotgun (WGS) entry which is preliminary data.</text>
</comment>
<dbReference type="GO" id="GO:0046872">
    <property type="term" value="F:metal ion binding"/>
    <property type="evidence" value="ECO:0007669"/>
    <property type="project" value="UniProtKB-KW"/>
</dbReference>
<evidence type="ECO:0000256" key="1">
    <source>
        <dbReference type="ARBA" id="ARBA00008779"/>
    </source>
</evidence>
<evidence type="ECO:0000259" key="5">
    <source>
        <dbReference type="Pfam" id="PF00884"/>
    </source>
</evidence>
<evidence type="ECO:0000313" key="6">
    <source>
        <dbReference type="EMBL" id="OYW98355.1"/>
    </source>
</evidence>
<dbReference type="InterPro" id="IPR024607">
    <property type="entry name" value="Sulfatase_CS"/>
</dbReference>
<sequence>MRKRTWIGALALLIGASYFGFQQYKIYLPGIIGQLREPIAENRPVEWAQGPAVAPSDKRPPNVILIVADDLGMNDISLYGGGVAGGAVPTPNIDSIAKQGVSFANGYAGNATCAPSRAALITGRYATRFGYEFTPTDTRLPKWFPTSLFRPDAMFARNIASFPTDSPRKPIFNEEAARAAAQPGAKGVPASEITIAEQLKSQGYHNIHLGKWHLGEAAGMRPEDQGFDESLGFIIGGQMFLPENDPNVVNSKQDFDPIDRYLWANLPYSVQYNGSPRFAPDRYMTDYLTDQAIAGVRANRNRPFFMYLAYNAPHTPLQALKADYEALANIKDHRTRVYAAMVRAVDRGVGKLMAELKAQGLDENTLVIFTSDNGGAHYIGLPDINKPYRGWKATFYEGGNKVPFMMRWPARIAAGAQLQAPVSHFDIFATASAAAGAALPKDRPVDGVDLMPFVSGEATGRPHETLFWRSGDYRVVRHQDWKLQTLKDPAEPLLFDLAADPTEQRNLAAQNPAKVAELTALLAAHDKTQQPPAWASLVRAPIPVDRPLGTKSRPGEAYVYWSN</sequence>
<dbReference type="GO" id="GO:0004065">
    <property type="term" value="F:arylsulfatase activity"/>
    <property type="evidence" value="ECO:0007669"/>
    <property type="project" value="TreeGrafter"/>
</dbReference>
<keyword evidence="2" id="KW-0479">Metal-binding</keyword>
<gene>
    <name evidence="6" type="ORF">B7Z12_20015</name>
</gene>
<keyword evidence="4" id="KW-0106">Calcium</keyword>
<evidence type="ECO:0000256" key="2">
    <source>
        <dbReference type="ARBA" id="ARBA00022723"/>
    </source>
</evidence>
<protein>
    <submittedName>
        <fullName evidence="6">Sulfatase</fullName>
    </submittedName>
</protein>
<name>A0A258CSA6_CAUVI</name>
<dbReference type="InterPro" id="IPR017850">
    <property type="entry name" value="Alkaline_phosphatase_core_sf"/>
</dbReference>
<dbReference type="InterPro" id="IPR000917">
    <property type="entry name" value="Sulfatase_N"/>
</dbReference>
<evidence type="ECO:0000256" key="4">
    <source>
        <dbReference type="ARBA" id="ARBA00022837"/>
    </source>
</evidence>
<dbReference type="PROSITE" id="PS00523">
    <property type="entry name" value="SULFATASE_1"/>
    <property type="match status" value="1"/>
</dbReference>
<proteinExistence type="inferred from homology"/>
<dbReference type="InterPro" id="IPR050738">
    <property type="entry name" value="Sulfatase"/>
</dbReference>
<evidence type="ECO:0000256" key="3">
    <source>
        <dbReference type="ARBA" id="ARBA00022801"/>
    </source>
</evidence>
<dbReference type="EMBL" id="NCDQ01000515">
    <property type="protein sequence ID" value="OYW98355.1"/>
    <property type="molecule type" value="Genomic_DNA"/>
</dbReference>
<keyword evidence="3" id="KW-0378">Hydrolase</keyword>
<comment type="similarity">
    <text evidence="1">Belongs to the sulfatase family.</text>
</comment>
<dbReference type="Proteomes" id="UP000215616">
    <property type="component" value="Unassembled WGS sequence"/>
</dbReference>
<dbReference type="Gene3D" id="3.30.1120.10">
    <property type="match status" value="1"/>
</dbReference>
<dbReference type="Pfam" id="PF00884">
    <property type="entry name" value="Sulfatase"/>
    <property type="match status" value="1"/>
</dbReference>
<organism evidence="6 7">
    <name type="scientific">Caulobacter vibrioides</name>
    <name type="common">Caulobacter crescentus</name>
    <dbReference type="NCBI Taxonomy" id="155892"/>
    <lineage>
        <taxon>Bacteria</taxon>
        <taxon>Pseudomonadati</taxon>
        <taxon>Pseudomonadota</taxon>
        <taxon>Alphaproteobacteria</taxon>
        <taxon>Caulobacterales</taxon>
        <taxon>Caulobacteraceae</taxon>
        <taxon>Caulobacter</taxon>
    </lineage>
</organism>
<reference evidence="6 7" key="1">
    <citation type="submission" date="2017-03" db="EMBL/GenBank/DDBJ databases">
        <title>Lifting the veil on microbial sulfur biogeochemistry in mining wastewaters.</title>
        <authorList>
            <person name="Kantor R.S."/>
            <person name="Colenbrander Nelson T."/>
            <person name="Marshall S."/>
            <person name="Bennett D."/>
            <person name="Apte S."/>
            <person name="Camacho D."/>
            <person name="Thomas B.C."/>
            <person name="Warren L.A."/>
            <person name="Banfield J.F."/>
        </authorList>
    </citation>
    <scope>NUCLEOTIDE SEQUENCE [LARGE SCALE GENOMIC DNA]</scope>
    <source>
        <strain evidence="6">32-67-7</strain>
    </source>
</reference>
<evidence type="ECO:0000313" key="7">
    <source>
        <dbReference type="Proteomes" id="UP000215616"/>
    </source>
</evidence>
<dbReference type="Gene3D" id="3.40.720.10">
    <property type="entry name" value="Alkaline Phosphatase, subunit A"/>
    <property type="match status" value="1"/>
</dbReference>
<dbReference type="PANTHER" id="PTHR42693">
    <property type="entry name" value="ARYLSULFATASE FAMILY MEMBER"/>
    <property type="match status" value="1"/>
</dbReference>
<accession>A0A258CSA6</accession>
<dbReference type="AlphaFoldDB" id="A0A258CSA6"/>